<dbReference type="Pfam" id="PF17482">
    <property type="entry name" value="Phage_sheath_1C"/>
    <property type="match status" value="1"/>
</dbReference>
<evidence type="ECO:0000256" key="1">
    <source>
        <dbReference type="ARBA" id="ARBA00008005"/>
    </source>
</evidence>
<sequence>MLKPMKTPGVYIQELDAFGNSVVPAPTAIPAFIGYTEQTTFNGTNLLNKPIKVDSLAMFKSIFEPTNPELKPSITFKVELEGDSFAEKTPSFSNNGVDYYVSPSTITHRLHSAMKFFYANGGGECYIISIGDYKTELDTADFVAAISSLKKEIEPTMLVIPDAVELATGSTTDPLSVKNSQIYALQEAMINHCGDQMNRVAILDVPGGFDEPISEPNASVNAFRNGVSPLDPKFNSYAVAYYPWLHTSVYITSDITYKNIDPSSYSAIVAILTAELKGTATFVVKESGELIPEIAKILSFFSNTPDTSEPKMTMDKVDATLKNISAVYPIILEKIRDQLNLMPPSAAMAGIYTSSDNSEGVWKAPANVTIQNVIAPAVKIDSEMQQDLNVPTSGKSICAIRAFAGRGNLVWGARTLDGNSNDWRYINVRRTIIFIEQSIKDATMAYVFAPNDASTWETVRSMISNFLTGLWNQGGLVGPKPTDAFSVNVGLGSTMTNHDIQQGIMRVAVKVALSHPAEFIEITFQQQMQKA</sequence>
<dbReference type="EMBL" id="CP049057">
    <property type="protein sequence ID" value="QIE59777.1"/>
    <property type="molecule type" value="Genomic_DNA"/>
</dbReference>
<evidence type="ECO:0000313" key="4">
    <source>
        <dbReference type="Proteomes" id="UP000505306"/>
    </source>
</evidence>
<dbReference type="KEGG" id="mgel:G5B37_09440"/>
<gene>
    <name evidence="3" type="ORF">G5B37_09440</name>
</gene>
<proteinExistence type="inferred from homology"/>
<dbReference type="AlphaFoldDB" id="A0A6G6GMM9"/>
<protein>
    <submittedName>
        <fullName evidence="3">Phage tail sheath family protein</fullName>
    </submittedName>
</protein>
<name>A0A6G6GMM9_9FLAO</name>
<accession>A0A6G6GMM9</accession>
<dbReference type="PANTHER" id="PTHR35861:SF1">
    <property type="entry name" value="PHAGE TAIL SHEATH PROTEIN"/>
    <property type="match status" value="1"/>
</dbReference>
<reference evidence="3 4" key="1">
    <citation type="submission" date="2020-02" db="EMBL/GenBank/DDBJ databases">
        <title>Complete genome sequence of Flavobacteriaceae bacterium.</title>
        <authorList>
            <person name="Kim S.-J."/>
            <person name="Kim Y.-S."/>
            <person name="Kim K.-H."/>
        </authorList>
    </citation>
    <scope>NUCLEOTIDE SEQUENCE [LARGE SCALE GENOMIC DNA]</scope>
    <source>
        <strain evidence="3 4">RR4-40</strain>
    </source>
</reference>
<feature type="domain" description="Tail sheath protein C-terminal" evidence="2">
    <location>
        <begin position="420"/>
        <end position="526"/>
    </location>
</feature>
<dbReference type="PANTHER" id="PTHR35861">
    <property type="match status" value="1"/>
</dbReference>
<evidence type="ECO:0000313" key="3">
    <source>
        <dbReference type="EMBL" id="QIE59777.1"/>
    </source>
</evidence>
<dbReference type="Proteomes" id="UP000505306">
    <property type="component" value="Chromosome"/>
</dbReference>
<dbReference type="InterPro" id="IPR052042">
    <property type="entry name" value="Tail_sheath_structural"/>
</dbReference>
<comment type="similarity">
    <text evidence="1">Belongs to the myoviridae tail sheath protein family.</text>
</comment>
<keyword evidence="4" id="KW-1185">Reference proteome</keyword>
<organism evidence="3 4">
    <name type="scientific">Rasiella rasia</name>
    <dbReference type="NCBI Taxonomy" id="2744027"/>
    <lineage>
        <taxon>Bacteria</taxon>
        <taxon>Pseudomonadati</taxon>
        <taxon>Bacteroidota</taxon>
        <taxon>Flavobacteriia</taxon>
        <taxon>Flavobacteriales</taxon>
        <taxon>Flavobacteriaceae</taxon>
        <taxon>Rasiella</taxon>
    </lineage>
</organism>
<evidence type="ECO:0000259" key="2">
    <source>
        <dbReference type="Pfam" id="PF17482"/>
    </source>
</evidence>
<dbReference type="InterPro" id="IPR020287">
    <property type="entry name" value="Tail_sheath_C"/>
</dbReference>
<dbReference type="Gene3D" id="3.40.50.11780">
    <property type="match status" value="1"/>
</dbReference>